<name>A0A5E4FHH8_PRUDU</name>
<proteinExistence type="predicted"/>
<dbReference type="AlphaFoldDB" id="A0A5E4FHH8"/>
<reference evidence="3" key="1">
    <citation type="journal article" date="2020" name="Plant J.">
        <title>Transposons played a major role in the diversification between the closely related almond and peach genomes: results from the almond genome sequence.</title>
        <authorList>
            <person name="Alioto T."/>
            <person name="Alexiou K.G."/>
            <person name="Bardil A."/>
            <person name="Barteri F."/>
            <person name="Castanera R."/>
            <person name="Cruz F."/>
            <person name="Dhingra A."/>
            <person name="Duval H."/>
            <person name="Fernandez I Marti A."/>
            <person name="Frias L."/>
            <person name="Galan B."/>
            <person name="Garcia J.L."/>
            <person name="Howad W."/>
            <person name="Gomez-Garrido J."/>
            <person name="Gut M."/>
            <person name="Julca I."/>
            <person name="Morata J."/>
            <person name="Puigdomenech P."/>
            <person name="Ribeca P."/>
            <person name="Rubio Cabetas M.J."/>
            <person name="Vlasova A."/>
            <person name="Wirthensohn M."/>
            <person name="Garcia-Mas J."/>
            <person name="Gabaldon T."/>
            <person name="Casacuberta J.M."/>
            <person name="Arus P."/>
        </authorList>
    </citation>
    <scope>NUCLEOTIDE SEQUENCE [LARGE SCALE GENOMIC DNA]</scope>
    <source>
        <strain evidence="3">cv. Texas</strain>
    </source>
</reference>
<accession>A0A5E4FHH8</accession>
<dbReference type="InterPro" id="IPR041588">
    <property type="entry name" value="Integrase_H2C2"/>
</dbReference>
<evidence type="ECO:0000313" key="2">
    <source>
        <dbReference type="EMBL" id="VVA27315.1"/>
    </source>
</evidence>
<dbReference type="Proteomes" id="UP000327085">
    <property type="component" value="Chromosome 2"/>
</dbReference>
<dbReference type="GO" id="GO:0003676">
    <property type="term" value="F:nucleic acid binding"/>
    <property type="evidence" value="ECO:0007669"/>
    <property type="project" value="InterPro"/>
</dbReference>
<evidence type="ECO:0000313" key="3">
    <source>
        <dbReference type="Proteomes" id="UP000327085"/>
    </source>
</evidence>
<dbReference type="EMBL" id="CABIKO010000120">
    <property type="protein sequence ID" value="VVA27315.1"/>
    <property type="molecule type" value="Genomic_DNA"/>
</dbReference>
<protein>
    <submittedName>
        <fullName evidence="2">PREDICTED: Transposon</fullName>
    </submittedName>
</protein>
<evidence type="ECO:0000259" key="1">
    <source>
        <dbReference type="Pfam" id="PF17921"/>
    </source>
</evidence>
<dbReference type="Gene3D" id="3.30.420.10">
    <property type="entry name" value="Ribonuclease H-like superfamily/Ribonuclease H"/>
    <property type="match status" value="1"/>
</dbReference>
<dbReference type="PANTHER" id="PTHR37984">
    <property type="entry name" value="PROTEIN CBG26694"/>
    <property type="match status" value="1"/>
</dbReference>
<dbReference type="Pfam" id="PF17921">
    <property type="entry name" value="Integrase_H2C2"/>
    <property type="match status" value="1"/>
</dbReference>
<sequence length="203" mass="23330">MSKMHIRWSTFLQKFPFVIKHKSGTLNRLANALSRRANMLVTMAQEVVGFEFFKELYEADENFKEIWSKCVRNQPVIDFHLTDGYLFKGNKLCMPDTSLREKLIRDLHGGALSGHLGRDKTIAGMEEGYYWFSRMAHSIPCKKTNDAASIAKLFFNICGDKLKQWDDALPQMKFAYNSNVHNATGKSHFALVYSSLPNHMIDL</sequence>
<dbReference type="InParanoid" id="A0A5E4FHH8"/>
<dbReference type="Gene3D" id="1.10.340.70">
    <property type="match status" value="1"/>
</dbReference>
<gene>
    <name evidence="2" type="ORF">ALMOND_2B031205</name>
</gene>
<dbReference type="InterPro" id="IPR036397">
    <property type="entry name" value="RNaseH_sf"/>
</dbReference>
<dbReference type="InterPro" id="IPR050951">
    <property type="entry name" value="Retrovirus_Pol_polyprotein"/>
</dbReference>
<organism evidence="2 3">
    <name type="scientific">Prunus dulcis</name>
    <name type="common">Almond</name>
    <name type="synonym">Amygdalus dulcis</name>
    <dbReference type="NCBI Taxonomy" id="3755"/>
    <lineage>
        <taxon>Eukaryota</taxon>
        <taxon>Viridiplantae</taxon>
        <taxon>Streptophyta</taxon>
        <taxon>Embryophyta</taxon>
        <taxon>Tracheophyta</taxon>
        <taxon>Spermatophyta</taxon>
        <taxon>Magnoliopsida</taxon>
        <taxon>eudicotyledons</taxon>
        <taxon>Gunneridae</taxon>
        <taxon>Pentapetalae</taxon>
        <taxon>rosids</taxon>
        <taxon>fabids</taxon>
        <taxon>Rosales</taxon>
        <taxon>Rosaceae</taxon>
        <taxon>Amygdaloideae</taxon>
        <taxon>Amygdaleae</taxon>
        <taxon>Prunus</taxon>
    </lineage>
</organism>
<dbReference type="PANTHER" id="PTHR37984:SF5">
    <property type="entry name" value="PROTEIN NYNRIN-LIKE"/>
    <property type="match status" value="1"/>
</dbReference>
<feature type="domain" description="Integrase zinc-binding" evidence="1">
    <location>
        <begin position="96"/>
        <end position="131"/>
    </location>
</feature>
<dbReference type="Gramene" id="VVA27315">
    <property type="protein sequence ID" value="VVA27315"/>
    <property type="gene ID" value="Prudul26B031205"/>
</dbReference>
<dbReference type="OMA" id="NAKHARW"/>